<evidence type="ECO:0000256" key="10">
    <source>
        <dbReference type="HAMAP-Rule" id="MF_00054"/>
    </source>
</evidence>
<evidence type="ECO:0000256" key="1">
    <source>
        <dbReference type="ARBA" id="ARBA00004496"/>
    </source>
</evidence>
<dbReference type="PRINTS" id="PR00315">
    <property type="entry name" value="ELONGATNFCT"/>
</dbReference>
<dbReference type="Gene3D" id="3.40.50.300">
    <property type="entry name" value="P-loop containing nucleotide triphosphate hydrolases"/>
    <property type="match status" value="1"/>
</dbReference>
<dbReference type="Pfam" id="PF00679">
    <property type="entry name" value="EFG_C"/>
    <property type="match status" value="1"/>
</dbReference>
<dbReference type="GO" id="GO:0005525">
    <property type="term" value="F:GTP binding"/>
    <property type="evidence" value="ECO:0007669"/>
    <property type="project" value="UniProtKB-UniRule"/>
</dbReference>
<sequence length="740" mass="83005">MSSAVRIVEKQLDEILAIARNPAQIRNAGTLAHVDHGKTTTTDSLLMGAGLLSPKVAGKALAMDFVAIEQLRQMTVKAANISLYFEYGGKPYLVNFVDTPGHVDFTGHVTRSLRVMDGGLVVVDSVEGVMTQTETVVRQALEEYVRPVLFINKIDRLIKELRLSPQEIQQRILTIVKDFNALIDMFAPPEFKDKWKVDPAKGQVALGSALHKWGITIPMAQKAGLKFSNIVDAYEKGYVDKLGEEFPLYKTLLTMIIEHVPPPNVAQKYRIPRLWRGDLNSEVGKAMLEADPNGPTVIAVSKVNKDPHAGLIATGRVFSGTIREGDEVYIIGRKMKKKVLQTYIYMGPTRIIVPYMPAGNIVALMGVDEARAGDTLVDPRLTEVPPFEKMRYIAEPVVTVAIEPKNPAELAKLVEALKDLVIEDPTLDLKIDQETGQILLSGVGTLHLEIATWLLKERAKTEFTVSPPLIRFRETVRERSQVWEGKSPNKHNKLYFYVEPLDETTVELIATKEITEEQDPRERAKILREKAGWDTDEARGIWAIDDRYFNVIVDKTTGIQYLREIRDYIVQGFRWAMEAGPLAQEPMRGVKVVLVDAVVHEDPAHRGPAQIMPATKNAIFAAVLSARPTLLEPLVRLDIKVAPDYIGSVTSVLNKHRGKILDMTQQEYMAYLRAELPVLESFTISDELRAAAAGKIFWSMQFARWAPYPESMLVDFVKQLRKKKGLKEDIPKPTDFVEVF</sequence>
<dbReference type="Gene3D" id="3.30.70.870">
    <property type="entry name" value="Elongation Factor G (Translational Gtpase), domain 3"/>
    <property type="match status" value="1"/>
</dbReference>
<keyword evidence="13" id="KW-1185">Reference proteome</keyword>
<dbReference type="Pfam" id="PF03764">
    <property type="entry name" value="EFG_IV"/>
    <property type="match status" value="1"/>
</dbReference>
<dbReference type="FunFam" id="3.30.70.870:FF:000002">
    <property type="entry name" value="Translation elongation factor 2"/>
    <property type="match status" value="1"/>
</dbReference>
<keyword evidence="4 10" id="KW-0963">Cytoplasm</keyword>
<dbReference type="InterPro" id="IPR041095">
    <property type="entry name" value="EFG_II"/>
</dbReference>
<dbReference type="GO" id="GO:1990904">
    <property type="term" value="C:ribonucleoprotein complex"/>
    <property type="evidence" value="ECO:0007669"/>
    <property type="project" value="TreeGrafter"/>
</dbReference>
<evidence type="ECO:0000256" key="5">
    <source>
        <dbReference type="ARBA" id="ARBA00022741"/>
    </source>
</evidence>
<dbReference type="InterPro" id="IPR014721">
    <property type="entry name" value="Ribsml_uS5_D2-typ_fold_subgr"/>
</dbReference>
<keyword evidence="6 10" id="KW-0251">Elongation factor</keyword>
<dbReference type="InterPro" id="IPR005225">
    <property type="entry name" value="Small_GTP-bd"/>
</dbReference>
<evidence type="ECO:0000313" key="12">
    <source>
        <dbReference type="EMBL" id="NYR16004.1"/>
    </source>
</evidence>
<dbReference type="CDD" id="cd16261">
    <property type="entry name" value="EF2_snRNP_III"/>
    <property type="match status" value="1"/>
</dbReference>
<dbReference type="Pfam" id="PF03144">
    <property type="entry name" value="GTP_EFTU_D2"/>
    <property type="match status" value="1"/>
</dbReference>
<dbReference type="Proteomes" id="UP000554766">
    <property type="component" value="Unassembled WGS sequence"/>
</dbReference>
<dbReference type="NCBIfam" id="TIGR00490">
    <property type="entry name" value="aEF-2"/>
    <property type="match status" value="1"/>
</dbReference>
<dbReference type="Gene3D" id="2.40.30.10">
    <property type="entry name" value="Translation factors"/>
    <property type="match status" value="1"/>
</dbReference>
<dbReference type="GO" id="GO:0005829">
    <property type="term" value="C:cytosol"/>
    <property type="evidence" value="ECO:0007669"/>
    <property type="project" value="TreeGrafter"/>
</dbReference>
<dbReference type="InterPro" id="IPR000640">
    <property type="entry name" value="EFG_V-like"/>
</dbReference>
<dbReference type="SMR" id="A0A7L4PBL5"/>
<feature type="modified residue" description="Diphthamide" evidence="10">
    <location>
        <position position="605"/>
    </location>
</feature>
<gene>
    <name evidence="10" type="primary">fusA</name>
    <name evidence="12" type="ORF">HC235_08700</name>
</gene>
<evidence type="ECO:0000256" key="3">
    <source>
        <dbReference type="ARBA" id="ARBA00017891"/>
    </source>
</evidence>
<comment type="function">
    <text evidence="9 10">Catalyzes the GTP-dependent ribosomal translocation step during translation elongation. During this step, the ribosome changes from the pre-translocational (PRE) to the post-translocational (POST) state as the newly formed A-site-bound peptidyl-tRNA and P-site-bound deacylated tRNA move to the P and E sites, respectively. Catalyzes the coordinated movement of the two tRNA molecules, the mRNA and conformational changes in the ribosome.</text>
</comment>
<evidence type="ECO:0000259" key="11">
    <source>
        <dbReference type="PROSITE" id="PS51722"/>
    </source>
</evidence>
<accession>A0A7L4PBL5</accession>
<dbReference type="InterPro" id="IPR000795">
    <property type="entry name" value="T_Tr_GTP-bd_dom"/>
</dbReference>
<feature type="binding site" evidence="10">
    <location>
        <begin position="98"/>
        <end position="102"/>
    </location>
    <ligand>
        <name>GTP</name>
        <dbReference type="ChEBI" id="CHEBI:37565"/>
    </ligand>
</feature>
<dbReference type="InterPro" id="IPR020568">
    <property type="entry name" value="Ribosomal_Su5_D2-typ_SF"/>
</dbReference>
<dbReference type="OMA" id="ASWNTEN"/>
<dbReference type="SUPFAM" id="SSF54980">
    <property type="entry name" value="EF-G C-terminal domain-like"/>
    <property type="match status" value="2"/>
</dbReference>
<dbReference type="InterPro" id="IPR035647">
    <property type="entry name" value="EFG_III/V"/>
</dbReference>
<dbReference type="InterPro" id="IPR009000">
    <property type="entry name" value="Transl_B-barrel_sf"/>
</dbReference>
<dbReference type="InterPro" id="IPR004543">
    <property type="entry name" value="Transl_elong_EFG/EF2_arc"/>
</dbReference>
<dbReference type="GeneID" id="5056055"/>
<protein>
    <recommendedName>
        <fullName evidence="3 10">Elongation factor 2</fullName>
        <shortName evidence="10">EF-2</shortName>
    </recommendedName>
</protein>
<dbReference type="FunFam" id="3.30.230.10:FF:000009">
    <property type="entry name" value="116 kDa U5 small nuclear ribonucleoprotein component"/>
    <property type="match status" value="1"/>
</dbReference>
<dbReference type="InterPro" id="IPR005517">
    <property type="entry name" value="Transl_elong_EFG/EF2_IV"/>
</dbReference>
<feature type="binding site" evidence="10">
    <location>
        <begin position="32"/>
        <end position="39"/>
    </location>
    <ligand>
        <name>GTP</name>
        <dbReference type="ChEBI" id="CHEBI:37565"/>
    </ligand>
</feature>
<keyword evidence="5 10" id="KW-0547">Nucleotide-binding</keyword>
<dbReference type="CDD" id="cd01514">
    <property type="entry name" value="Elongation_Factor_C"/>
    <property type="match status" value="1"/>
</dbReference>
<dbReference type="GO" id="GO:0003746">
    <property type="term" value="F:translation elongation factor activity"/>
    <property type="evidence" value="ECO:0007669"/>
    <property type="project" value="UniProtKB-UniRule"/>
</dbReference>
<dbReference type="SUPFAM" id="SSF52540">
    <property type="entry name" value="P-loop containing nucleoside triphosphate hydrolases"/>
    <property type="match status" value="1"/>
</dbReference>
<dbReference type="NCBIfam" id="TIGR00231">
    <property type="entry name" value="small_GTP"/>
    <property type="match status" value="1"/>
</dbReference>
<comment type="similarity">
    <text evidence="2 10">Belongs to the TRAFAC class translation factor GTPase superfamily. Classic translation factor GTPase family. EF-G/EF-2 subfamily.</text>
</comment>
<evidence type="ECO:0000313" key="13">
    <source>
        <dbReference type="Proteomes" id="UP000554766"/>
    </source>
</evidence>
<dbReference type="Gene3D" id="3.30.230.10">
    <property type="match status" value="1"/>
</dbReference>
<dbReference type="SUPFAM" id="SSF54211">
    <property type="entry name" value="Ribosomal protein S5 domain 2-like"/>
    <property type="match status" value="1"/>
</dbReference>
<dbReference type="SUPFAM" id="SSF50447">
    <property type="entry name" value="Translation proteins"/>
    <property type="match status" value="1"/>
</dbReference>
<proteinExistence type="inferred from homology"/>
<keyword evidence="8 10" id="KW-0342">GTP-binding</keyword>
<dbReference type="FunFam" id="3.30.70.240:FF:000010">
    <property type="entry name" value="Elongation factor 2"/>
    <property type="match status" value="1"/>
</dbReference>
<dbReference type="SMART" id="SM00838">
    <property type="entry name" value="EFG_C"/>
    <property type="match status" value="1"/>
</dbReference>
<dbReference type="Pfam" id="PF00009">
    <property type="entry name" value="GTP_EFTU"/>
    <property type="match status" value="1"/>
</dbReference>
<dbReference type="GO" id="GO:0003924">
    <property type="term" value="F:GTPase activity"/>
    <property type="evidence" value="ECO:0007669"/>
    <property type="project" value="InterPro"/>
</dbReference>
<dbReference type="HAMAP" id="MF_00054_A">
    <property type="entry name" value="EF_G_EF_2_A"/>
    <property type="match status" value="1"/>
</dbReference>
<dbReference type="Pfam" id="PF14492">
    <property type="entry name" value="EFG_III"/>
    <property type="match status" value="1"/>
</dbReference>
<dbReference type="CDD" id="cd01885">
    <property type="entry name" value="EF2"/>
    <property type="match status" value="1"/>
</dbReference>
<feature type="domain" description="Tr-type G" evidence="11">
    <location>
        <begin position="23"/>
        <end position="264"/>
    </location>
</feature>
<dbReference type="PANTHER" id="PTHR42908">
    <property type="entry name" value="TRANSLATION ELONGATION FACTOR-RELATED"/>
    <property type="match status" value="1"/>
</dbReference>
<dbReference type="PANTHER" id="PTHR42908:SF3">
    <property type="entry name" value="ELONGATION FACTOR-LIKE GTPASE 1"/>
    <property type="match status" value="1"/>
</dbReference>
<reference evidence="12 13" key="1">
    <citation type="journal article" date="2020" name="Nat. Commun.">
        <title>The structures of two archaeal type IV pili illuminate evolutionary relationships.</title>
        <authorList>
            <person name="Wang F."/>
            <person name="Baquero D.P."/>
            <person name="Su Z."/>
            <person name="Beltran L.C."/>
            <person name="Prangishvili D."/>
            <person name="Krupovic M."/>
            <person name="Egelman E.H."/>
        </authorList>
    </citation>
    <scope>NUCLEOTIDE SEQUENCE [LARGE SCALE GENOMIC DNA]</scope>
    <source>
        <strain evidence="12 13">2GA</strain>
    </source>
</reference>
<dbReference type="EMBL" id="JAAVJF010000004">
    <property type="protein sequence ID" value="NYR16004.1"/>
    <property type="molecule type" value="Genomic_DNA"/>
</dbReference>
<dbReference type="PROSITE" id="PS51722">
    <property type="entry name" value="G_TR_2"/>
    <property type="match status" value="1"/>
</dbReference>
<dbReference type="CDD" id="cd01681">
    <property type="entry name" value="aeEF2_snRNP_like_IV"/>
    <property type="match status" value="1"/>
</dbReference>
<dbReference type="RefSeq" id="WP_011901588.1">
    <property type="nucleotide sequence ID" value="NZ_JAAVJF010000004.1"/>
</dbReference>
<feature type="binding site" evidence="10">
    <location>
        <begin position="152"/>
        <end position="155"/>
    </location>
    <ligand>
        <name>GTP</name>
        <dbReference type="ChEBI" id="CHEBI:37565"/>
    </ligand>
</feature>
<evidence type="ECO:0000256" key="8">
    <source>
        <dbReference type="ARBA" id="ARBA00023134"/>
    </source>
</evidence>
<dbReference type="InterPro" id="IPR027417">
    <property type="entry name" value="P-loop_NTPase"/>
</dbReference>
<comment type="caution">
    <text evidence="12">The sequence shown here is derived from an EMBL/GenBank/DDBJ whole genome shotgun (WGS) entry which is preliminary data.</text>
</comment>
<dbReference type="Gene3D" id="3.30.70.240">
    <property type="match status" value="1"/>
</dbReference>
<comment type="subcellular location">
    <subcellularLocation>
        <location evidence="1 10">Cytoplasm</location>
    </subcellularLocation>
</comment>
<evidence type="ECO:0000256" key="7">
    <source>
        <dbReference type="ARBA" id="ARBA00022917"/>
    </source>
</evidence>
<dbReference type="AlphaFoldDB" id="A0A7L4PBL5"/>
<dbReference type="SMART" id="SM00889">
    <property type="entry name" value="EFG_IV"/>
    <property type="match status" value="1"/>
</dbReference>
<evidence type="ECO:0000256" key="6">
    <source>
        <dbReference type="ARBA" id="ARBA00022768"/>
    </source>
</evidence>
<organism evidence="12 13">
    <name type="scientific">Pyrobaculum arsenaticum</name>
    <dbReference type="NCBI Taxonomy" id="121277"/>
    <lineage>
        <taxon>Archaea</taxon>
        <taxon>Thermoproteota</taxon>
        <taxon>Thermoprotei</taxon>
        <taxon>Thermoproteales</taxon>
        <taxon>Thermoproteaceae</taxon>
        <taxon>Pyrobaculum</taxon>
    </lineage>
</organism>
<keyword evidence="7 10" id="KW-0648">Protein biosynthesis</keyword>
<evidence type="ECO:0000256" key="4">
    <source>
        <dbReference type="ARBA" id="ARBA00022490"/>
    </source>
</evidence>
<evidence type="ECO:0000256" key="9">
    <source>
        <dbReference type="ARBA" id="ARBA00024731"/>
    </source>
</evidence>
<dbReference type="CDD" id="cd16268">
    <property type="entry name" value="EF2_II"/>
    <property type="match status" value="1"/>
</dbReference>
<evidence type="ECO:0000256" key="2">
    <source>
        <dbReference type="ARBA" id="ARBA00005870"/>
    </source>
</evidence>
<name>A0A7L4PBL5_9CREN</name>
<dbReference type="InterPro" id="IPR004161">
    <property type="entry name" value="EFTu-like_2"/>
</dbReference>